<dbReference type="CDD" id="cd22328">
    <property type="entry name" value="Hef-like"/>
    <property type="match status" value="1"/>
</dbReference>
<name>A0A384ZSC4_9CAUD</name>
<dbReference type="EMBL" id="MH375644">
    <property type="protein sequence ID" value="AXC34514.1"/>
    <property type="molecule type" value="Genomic_DNA"/>
</dbReference>
<keyword evidence="1" id="KW-0540">Nuclease</keyword>
<dbReference type="RefSeq" id="YP_009838360.1">
    <property type="nucleotide sequence ID" value="NC_048709.1"/>
</dbReference>
<dbReference type="GeneID" id="55608592"/>
<organism evidence="1 2">
    <name type="scientific">Vibrio phage YC</name>
    <dbReference type="NCBI Taxonomy" id="2267403"/>
    <lineage>
        <taxon>Viruses</taxon>
        <taxon>Duplodnaviria</taxon>
        <taxon>Heunggongvirae</taxon>
        <taxon>Uroviricota</taxon>
        <taxon>Caudoviricetes</taxon>
        <taxon>Pantevenvirales</taxon>
        <taxon>Ackermannviridae</taxon>
        <taxon>Campanilevirus</taxon>
        <taxon>Campanilevirus YC</taxon>
    </lineage>
</organism>
<dbReference type="Gene3D" id="3.40.960.10">
    <property type="entry name" value="VSR Endonuclease"/>
    <property type="match status" value="1"/>
</dbReference>
<accession>A0A384ZSC4</accession>
<evidence type="ECO:0000313" key="1">
    <source>
        <dbReference type="EMBL" id="AXC34514.1"/>
    </source>
</evidence>
<keyword evidence="2" id="KW-1185">Reference proteome</keyword>
<protein>
    <submittedName>
        <fullName evidence="1">Homing endonuclease F-LimVII</fullName>
    </submittedName>
</protein>
<dbReference type="GO" id="GO:0004519">
    <property type="term" value="F:endonuclease activity"/>
    <property type="evidence" value="ECO:0007669"/>
    <property type="project" value="UniProtKB-KW"/>
</dbReference>
<dbReference type="Proteomes" id="UP000260311">
    <property type="component" value="Segment"/>
</dbReference>
<reference evidence="1 2" key="1">
    <citation type="submission" date="2018-05" db="EMBL/GenBank/DDBJ databases">
        <title>The genome of Vibrio coralliilyticus phage YC.</title>
        <authorList>
            <person name="Benler S."/>
        </authorList>
    </citation>
    <scope>NUCLEOTIDE SEQUENCE [LARGE SCALE GENOMIC DNA]</scope>
</reference>
<dbReference type="SUPFAM" id="SSF52980">
    <property type="entry name" value="Restriction endonuclease-like"/>
    <property type="match status" value="1"/>
</dbReference>
<dbReference type="KEGG" id="vg:55608592"/>
<dbReference type="InterPro" id="IPR011335">
    <property type="entry name" value="Restrct_endonuc-II-like"/>
</dbReference>
<evidence type="ECO:0000313" key="2">
    <source>
        <dbReference type="Proteomes" id="UP000260311"/>
    </source>
</evidence>
<proteinExistence type="predicted"/>
<sequence length="504" mass="57866">MKKCTVCGNSYQPKGGASYTCSEPCRKFRKKYVMKGTAAAEAKAAFEEMSAYDWAMEYMCGKDSHGGSSYRKAAFEDDRWAHVNNLVDEVRQVFYEMEQFVKDAPLTTMPEKYTMWKRQTPYTECSRSGCSNHVSFHESRGYGQYCGTECQRADMGDTSSDLYARTMDSHGLIDKVERERKHRETMMKRHGVEISFQKPELMDKALATRKANGNHGSSKMEMELADHIESLGFNIERNNRDLLGVELDIVIPELKIAFEINGVIYHSSKYDHLTNKKERLARYRHKHKTDECAKIGYRLVHIWSDELNTKTGLLLWKEKITNMLGASKPKSYARQTHLVTPTKEEYTVFLQRHHVQGSTTGVSLAYGLKKDDELVAVMLFTKRQDGYELVRYAANGCVGGFSKLLKAHRSNYTAPVISFADLCTVDRENNVYVKNGFEMVEEVRPDYSYTSGGGRIHKFNMRKDKLIKRHPDVALDMDMTEGEMTDILGYHKVWNVGLLKYVLR</sequence>
<keyword evidence="1" id="KW-0378">Hydrolase</keyword>
<keyword evidence="1" id="KW-0255">Endonuclease</keyword>